<feature type="domain" description="Primosomal DnaI N-terminal" evidence="2">
    <location>
        <begin position="1"/>
        <end position="98"/>
    </location>
</feature>
<dbReference type="Gene3D" id="3.40.50.300">
    <property type="entry name" value="P-loop containing nucleotide triphosphate hydrolases"/>
    <property type="match status" value="1"/>
</dbReference>
<dbReference type="CDD" id="cd00009">
    <property type="entry name" value="AAA"/>
    <property type="match status" value="1"/>
</dbReference>
<dbReference type="GO" id="GO:0006260">
    <property type="term" value="P:DNA replication"/>
    <property type="evidence" value="ECO:0007669"/>
    <property type="project" value="TreeGrafter"/>
</dbReference>
<gene>
    <name evidence="3" type="ORF">FC51_GL000434</name>
</gene>
<evidence type="ECO:0000313" key="4">
    <source>
        <dbReference type="Proteomes" id="UP000051957"/>
    </source>
</evidence>
<dbReference type="NCBIfam" id="NF006505">
    <property type="entry name" value="PRK08939.1"/>
    <property type="match status" value="1"/>
</dbReference>
<feature type="domain" description="Chromosomal replication initiator protein DnaA ATPAse" evidence="1">
    <location>
        <begin position="159"/>
        <end position="252"/>
    </location>
</feature>
<dbReference type="RefSeq" id="WP_057910437.1">
    <property type="nucleotide sequence ID" value="NZ_AZGK01000001.1"/>
</dbReference>
<accession>A0A0R1Z9Z6</accession>
<dbReference type="PANTHER" id="PTHR30050">
    <property type="entry name" value="CHROMOSOMAL REPLICATION INITIATOR PROTEIN DNAA"/>
    <property type="match status" value="1"/>
</dbReference>
<dbReference type="Proteomes" id="UP000051957">
    <property type="component" value="Unassembled WGS sequence"/>
</dbReference>
<reference evidence="3 4" key="1">
    <citation type="journal article" date="2015" name="Genome Announc.">
        <title>Expanding the biotechnology potential of lactobacilli through comparative genomics of 213 strains and associated genera.</title>
        <authorList>
            <person name="Sun Z."/>
            <person name="Harris H.M."/>
            <person name="McCann A."/>
            <person name="Guo C."/>
            <person name="Argimon S."/>
            <person name="Zhang W."/>
            <person name="Yang X."/>
            <person name="Jeffery I.B."/>
            <person name="Cooney J.C."/>
            <person name="Kagawa T.F."/>
            <person name="Liu W."/>
            <person name="Song Y."/>
            <person name="Salvetti E."/>
            <person name="Wrobel A."/>
            <person name="Rasinkangas P."/>
            <person name="Parkhill J."/>
            <person name="Rea M.C."/>
            <person name="O'Sullivan O."/>
            <person name="Ritari J."/>
            <person name="Douillard F.P."/>
            <person name="Paul Ross R."/>
            <person name="Yang R."/>
            <person name="Briner A.E."/>
            <person name="Felis G.E."/>
            <person name="de Vos W.M."/>
            <person name="Barrangou R."/>
            <person name="Klaenhammer T.R."/>
            <person name="Caufield P.W."/>
            <person name="Cui Y."/>
            <person name="Zhang H."/>
            <person name="O'Toole P.W."/>
        </authorList>
    </citation>
    <scope>NUCLEOTIDE SEQUENCE [LARGE SCALE GENOMIC DNA]</scope>
    <source>
        <strain evidence="3 4">DSM 5707</strain>
    </source>
</reference>
<dbReference type="AlphaFoldDB" id="A0A0R1Z9Z6"/>
<dbReference type="Pfam" id="PF00308">
    <property type="entry name" value="Bac_DnaA"/>
    <property type="match status" value="1"/>
</dbReference>
<dbReference type="InterPro" id="IPR027417">
    <property type="entry name" value="P-loop_NTPase"/>
</dbReference>
<evidence type="ECO:0000313" key="3">
    <source>
        <dbReference type="EMBL" id="KRM47948.1"/>
    </source>
</evidence>
<dbReference type="InterPro" id="IPR009928">
    <property type="entry name" value="DnaI_N"/>
</dbReference>
<name>A0A0R1Z9Z6_9LACO</name>
<dbReference type="SUPFAM" id="SSF52540">
    <property type="entry name" value="P-loop containing nucleoside triphosphate hydrolases"/>
    <property type="match status" value="1"/>
</dbReference>
<comment type="caution">
    <text evidence="3">The sequence shown here is derived from an EMBL/GenBank/DDBJ whole genome shotgun (WGS) entry which is preliminary data.</text>
</comment>
<evidence type="ECO:0000259" key="1">
    <source>
        <dbReference type="Pfam" id="PF00308"/>
    </source>
</evidence>
<dbReference type="GeneID" id="69803887"/>
<sequence length="319" mass="36522">MEKVSDFVKKLMQDREFKGGNVSQGFNRIINQIRHDPEIAAFLNDHKDELAPDAVDRSAAKLYEYVNVKNQIKDKKRSFAPGYLPQLVVNDHLIDISYQPSPEVLEKQRTQSLARRIRTVSMPKDIKDARISDFEGADADNPDMNRYEALTMALQFINQMKADPKAFHPGLYIYGPFGVGKTFLTGAIANELADSNIQTTMVHFPSFAVEMKSAITDNSVTEKIDAIKKSQVLMIDDIGADSMSSWVRDEVLGVILEYRMQQQLPTFFTSNFSMERLEEEHLRINQKGEDEPLKAKRLMQRIKFLSREVEMKGENRRPV</sequence>
<protein>
    <submittedName>
        <fullName evidence="3">Primosomal DnaI domain-containing protein</fullName>
    </submittedName>
</protein>
<dbReference type="GO" id="GO:0005524">
    <property type="term" value="F:ATP binding"/>
    <property type="evidence" value="ECO:0007669"/>
    <property type="project" value="InterPro"/>
</dbReference>
<organism evidence="3 4">
    <name type="scientific">Lentilactobacillus parabuchneri DSM 5707 = NBRC 107865</name>
    <dbReference type="NCBI Taxonomy" id="1423784"/>
    <lineage>
        <taxon>Bacteria</taxon>
        <taxon>Bacillati</taxon>
        <taxon>Bacillota</taxon>
        <taxon>Bacilli</taxon>
        <taxon>Lactobacillales</taxon>
        <taxon>Lactobacillaceae</taxon>
        <taxon>Lentilactobacillus</taxon>
    </lineage>
</organism>
<dbReference type="InterPro" id="IPR013317">
    <property type="entry name" value="DnaA_dom"/>
</dbReference>
<evidence type="ECO:0000259" key="2">
    <source>
        <dbReference type="Pfam" id="PF07319"/>
    </source>
</evidence>
<proteinExistence type="predicted"/>
<dbReference type="PATRIC" id="fig|1423784.4.peg.431"/>
<dbReference type="EMBL" id="AZGK01000001">
    <property type="protein sequence ID" value="KRM47948.1"/>
    <property type="molecule type" value="Genomic_DNA"/>
</dbReference>
<dbReference type="PANTHER" id="PTHR30050:SF8">
    <property type="entry name" value="PRIMOSOMAL PROTEIN DNAI"/>
    <property type="match status" value="1"/>
</dbReference>
<dbReference type="Pfam" id="PF07319">
    <property type="entry name" value="DnaI_N"/>
    <property type="match status" value="1"/>
</dbReference>